<sequence length="355" mass="40561">MKKKIFWKVYGVMVVIGVTLSVAGFILFWNFLSAYEKSQPKHEMEKVLELLEDGDSSQLVKYMTYELTALENDDTIIKYLDNMSMDGQWDFKQKPGAYSKDTPVYNVEKDGVIVATVTLVKSTEKASFKMDRWEMQSISDILKPLDDYVISAPNGATVYVNGIPLSKDYIKEKDIAITDLASTAKYVTVPTMVKYSVSGLYSKPEITAVGNIFNAKLLPSYQNTHNLKFAFESNLDFNKSQESRIVDITQIYGKYVYNDAKFASLSPFLIANSDSYNSLKTIASVNIWYGNHTLPEFEDLIVSNYQMYSTNCYSCDVSVTISFILSKKIFQYPTNLRYYFVKTNDEWRVADFVIK</sequence>
<evidence type="ECO:0000313" key="3">
    <source>
        <dbReference type="Proteomes" id="UP000199701"/>
    </source>
</evidence>
<name>A0A1I0MP34_9FIRM</name>
<evidence type="ECO:0000313" key="2">
    <source>
        <dbReference type="EMBL" id="SEV90308.1"/>
    </source>
</evidence>
<evidence type="ECO:0008006" key="4">
    <source>
        <dbReference type="Google" id="ProtNLM"/>
    </source>
</evidence>
<gene>
    <name evidence="2" type="ORF">SAMN05421659_10227</name>
</gene>
<dbReference type="EMBL" id="FOJI01000002">
    <property type="protein sequence ID" value="SEV90308.1"/>
    <property type="molecule type" value="Genomic_DNA"/>
</dbReference>
<dbReference type="Proteomes" id="UP000199701">
    <property type="component" value="Unassembled WGS sequence"/>
</dbReference>
<proteinExistence type="predicted"/>
<organism evidence="2 3">
    <name type="scientific">[Clostridium] fimetarium</name>
    <dbReference type="NCBI Taxonomy" id="99656"/>
    <lineage>
        <taxon>Bacteria</taxon>
        <taxon>Bacillati</taxon>
        <taxon>Bacillota</taxon>
        <taxon>Clostridia</taxon>
        <taxon>Lachnospirales</taxon>
        <taxon>Lachnospiraceae</taxon>
    </lineage>
</organism>
<reference evidence="2 3" key="1">
    <citation type="submission" date="2016-10" db="EMBL/GenBank/DDBJ databases">
        <authorList>
            <person name="de Groot N.N."/>
        </authorList>
    </citation>
    <scope>NUCLEOTIDE SEQUENCE [LARGE SCALE GENOMIC DNA]</scope>
    <source>
        <strain evidence="2 3">DSM 9179</strain>
    </source>
</reference>
<protein>
    <recommendedName>
        <fullName evidence="4">NTF2-like N-terminal transpeptidase domain-containing protein</fullName>
    </recommendedName>
</protein>
<dbReference type="AlphaFoldDB" id="A0A1I0MP34"/>
<keyword evidence="1" id="KW-1133">Transmembrane helix</keyword>
<dbReference type="OrthoDB" id="2066997at2"/>
<evidence type="ECO:0000256" key="1">
    <source>
        <dbReference type="SAM" id="Phobius"/>
    </source>
</evidence>
<feature type="transmembrane region" description="Helical" evidence="1">
    <location>
        <begin position="12"/>
        <end position="32"/>
    </location>
</feature>
<accession>A0A1I0MP34</accession>
<dbReference type="STRING" id="99656.SAMN05421659_10227"/>
<keyword evidence="3" id="KW-1185">Reference proteome</keyword>
<dbReference type="RefSeq" id="WP_092450290.1">
    <property type="nucleotide sequence ID" value="NZ_FOJI01000002.1"/>
</dbReference>
<keyword evidence="1" id="KW-0472">Membrane</keyword>
<keyword evidence="1" id="KW-0812">Transmembrane</keyword>